<dbReference type="PANTHER" id="PTHR48176:SF1">
    <property type="entry name" value="DDRGK DOMAIN-CONTAINING PROTEIN 1"/>
    <property type="match status" value="1"/>
</dbReference>
<evidence type="ECO:0000313" key="2">
    <source>
        <dbReference type="EMBL" id="GMS78660.1"/>
    </source>
</evidence>
<dbReference type="InterPro" id="IPR050899">
    <property type="entry name" value="DDRGK_domain-containing"/>
</dbReference>
<dbReference type="AlphaFoldDB" id="A0AAV5SER3"/>
<dbReference type="Proteomes" id="UP001432027">
    <property type="component" value="Unassembled WGS sequence"/>
</dbReference>
<feature type="compositionally biased region" description="Basic and acidic residues" evidence="1">
    <location>
        <begin position="168"/>
        <end position="214"/>
    </location>
</feature>
<feature type="compositionally biased region" description="Basic and acidic residues" evidence="1">
    <location>
        <begin position="151"/>
        <end position="161"/>
    </location>
</feature>
<feature type="region of interest" description="Disordered" evidence="1">
    <location>
        <begin position="433"/>
        <end position="551"/>
    </location>
</feature>
<proteinExistence type="predicted"/>
<feature type="region of interest" description="Disordered" evidence="1">
    <location>
        <begin position="773"/>
        <end position="842"/>
    </location>
</feature>
<feature type="compositionally biased region" description="Basic and acidic residues" evidence="1">
    <location>
        <begin position="501"/>
        <end position="517"/>
    </location>
</feature>
<dbReference type="PANTHER" id="PTHR48176">
    <property type="entry name" value="DDRGK DOMAIN-CONTAINING PROTEIN 1"/>
    <property type="match status" value="1"/>
</dbReference>
<gene>
    <name evidence="2" type="ORF">PENTCL1PPCAC_835</name>
</gene>
<feature type="compositionally biased region" description="Basic and acidic residues" evidence="1">
    <location>
        <begin position="737"/>
        <end position="758"/>
    </location>
</feature>
<evidence type="ECO:0000313" key="3">
    <source>
        <dbReference type="Proteomes" id="UP001432027"/>
    </source>
</evidence>
<feature type="compositionally biased region" description="Basic and acidic residues" evidence="1">
    <location>
        <begin position="120"/>
        <end position="144"/>
    </location>
</feature>
<feature type="compositionally biased region" description="Polar residues" evidence="1">
    <location>
        <begin position="1"/>
        <end position="18"/>
    </location>
</feature>
<feature type="compositionally biased region" description="Basic and acidic residues" evidence="1">
    <location>
        <begin position="797"/>
        <end position="842"/>
    </location>
</feature>
<feature type="compositionally biased region" description="Basic and acidic residues" evidence="1">
    <location>
        <begin position="773"/>
        <end position="783"/>
    </location>
</feature>
<organism evidence="2 3">
    <name type="scientific">Pristionchus entomophagus</name>
    <dbReference type="NCBI Taxonomy" id="358040"/>
    <lineage>
        <taxon>Eukaryota</taxon>
        <taxon>Metazoa</taxon>
        <taxon>Ecdysozoa</taxon>
        <taxon>Nematoda</taxon>
        <taxon>Chromadorea</taxon>
        <taxon>Rhabditida</taxon>
        <taxon>Rhabditina</taxon>
        <taxon>Diplogasteromorpha</taxon>
        <taxon>Diplogasteroidea</taxon>
        <taxon>Neodiplogasteridae</taxon>
        <taxon>Pristionchus</taxon>
    </lineage>
</organism>
<name>A0AAV5SER3_9BILA</name>
<sequence length="842" mass="95203">MNYDTAYTRSFASTSSTGGLKYGQHRSMFDSSDGFSANSYSRPSQPPDFFQYMRTGNPNMAPPLDYRNSAPLNLTPSAFPAQSQVTPFLPSREVNPREVNPDPGDPSFHQQFEGANCHRNPMDYQRRPRPDYVRSGEYGGRADRSGPPQMREGRYGGRGDRPVMGYGSREERREEHSRERSSSRRAEKRPREDGGDESEQMREIDRERGDDRNLRRSSSVRPIPVISARSETGSTMDRYGFAEGSASQRTVYGGRGDRISFHPPPSLGPPPSKHQRTFPSKSAVGKDKADRRRKGRAPGRNPFNLGDTSDEDELTMHIVPVPGHFARTPSRSPEPASTAATAASGRATPAVSALSVSPSNRPPTLRPPPESHPACVDVVDVSSDDEEKRQERRKAAKILYDARTHVSTVVDGLGKLRPLPSLTGRFYESVYTTMTSSSPSSSDSAPRRVTVAPSRSRGAPTHKTTTVAAPLPDTVAGEGTVLPPSPGGADEYEEDTVAAGQREDTVEMREDSVHDEETGPASMNDSYQPMNSSTSSFSTPSHDYPSPCRSPERGFHRVWQRGCNCEEDFEMRSRFKEVERKAMNLRLFPTTLPKPHPGIQGSKLIVDLMSGEAVVEGQGGRKTGFTTLRSISLFPRGGVASNVLFSIKELTKVEINGQTRMYGANLDEDLKDCCMTNAVIDSLNCDRKRIDRFNEWTENGDIVMQSEMMRHRMAGREDWMEKQERKRREEKEEWGEWEEKKMEEEERKREERRREDMDRECFDEWVETLKKKTGEEERAKALREMAANLMKMAESTDEGRRQKEERARERREERRREQDEKERRRVMEEEETTVERGRSTVD</sequence>
<dbReference type="GO" id="GO:0044389">
    <property type="term" value="F:ubiquitin-like protein ligase binding"/>
    <property type="evidence" value="ECO:0007669"/>
    <property type="project" value="TreeGrafter"/>
</dbReference>
<feature type="compositionally biased region" description="Pro residues" evidence="1">
    <location>
        <begin position="262"/>
        <end position="272"/>
    </location>
</feature>
<keyword evidence="3" id="KW-1185">Reference proteome</keyword>
<dbReference type="EMBL" id="BTSX01000001">
    <property type="protein sequence ID" value="GMS78660.1"/>
    <property type="molecule type" value="Genomic_DNA"/>
</dbReference>
<feature type="non-terminal residue" evidence="2">
    <location>
        <position position="842"/>
    </location>
</feature>
<evidence type="ECO:0000256" key="1">
    <source>
        <dbReference type="SAM" id="MobiDB-lite"/>
    </source>
</evidence>
<comment type="caution">
    <text evidence="2">The sequence shown here is derived from an EMBL/GenBank/DDBJ whole genome shotgun (WGS) entry which is preliminary data.</text>
</comment>
<feature type="compositionally biased region" description="Low complexity" evidence="1">
    <location>
        <begin position="326"/>
        <end position="350"/>
    </location>
</feature>
<feature type="compositionally biased region" description="Low complexity" evidence="1">
    <location>
        <begin position="433"/>
        <end position="444"/>
    </location>
</feature>
<feature type="region of interest" description="Disordered" evidence="1">
    <location>
        <begin position="1"/>
        <end position="20"/>
    </location>
</feature>
<feature type="region of interest" description="Disordered" evidence="1">
    <location>
        <begin position="730"/>
        <end position="758"/>
    </location>
</feature>
<feature type="compositionally biased region" description="Low complexity" evidence="1">
    <location>
        <begin position="532"/>
        <end position="541"/>
    </location>
</feature>
<accession>A0AAV5SER3</accession>
<feature type="compositionally biased region" description="Polar residues" evidence="1">
    <location>
        <begin position="521"/>
        <end position="531"/>
    </location>
</feature>
<feature type="compositionally biased region" description="Pro residues" evidence="1">
    <location>
        <begin position="360"/>
        <end position="371"/>
    </location>
</feature>
<feature type="region of interest" description="Disordered" evidence="1">
    <location>
        <begin position="87"/>
        <end position="375"/>
    </location>
</feature>
<protein>
    <submittedName>
        <fullName evidence="2">Uncharacterized protein</fullName>
    </submittedName>
</protein>
<reference evidence="2" key="1">
    <citation type="submission" date="2023-10" db="EMBL/GenBank/DDBJ databases">
        <title>Genome assembly of Pristionchus species.</title>
        <authorList>
            <person name="Yoshida K."/>
            <person name="Sommer R.J."/>
        </authorList>
    </citation>
    <scope>NUCLEOTIDE SEQUENCE</scope>
    <source>
        <strain evidence="2">RS0144</strain>
    </source>
</reference>